<proteinExistence type="predicted"/>
<protein>
    <submittedName>
        <fullName evidence="1">Ovule protein</fullName>
    </submittedName>
</protein>
<reference evidence="1" key="1">
    <citation type="submission" date="2016-06" db="UniProtKB">
        <authorList>
            <consortium name="WormBaseParasite"/>
        </authorList>
    </citation>
    <scope>IDENTIFICATION</scope>
</reference>
<evidence type="ECO:0000313" key="1">
    <source>
        <dbReference type="WBParaSite" id="SBAD_0001356101-mRNA-1"/>
    </source>
</evidence>
<accession>A0A183JB97</accession>
<dbReference type="WBParaSite" id="SBAD_0001356101-mRNA-1">
    <property type="protein sequence ID" value="SBAD_0001356101-mRNA-1"/>
    <property type="gene ID" value="SBAD_0001356101"/>
</dbReference>
<sequence length="77" mass="8801">LFRVQGLIIFRYTEFLKPTDTSQIFNKVPSSASSCDAFVVLFSSRRLISEEKQDTSAFYSVSRYFPPYLGMIDAFAV</sequence>
<dbReference type="AlphaFoldDB" id="A0A183JB97"/>
<organism evidence="1">
    <name type="scientific">Soboliphyme baturini</name>
    <dbReference type="NCBI Taxonomy" id="241478"/>
    <lineage>
        <taxon>Eukaryota</taxon>
        <taxon>Metazoa</taxon>
        <taxon>Ecdysozoa</taxon>
        <taxon>Nematoda</taxon>
        <taxon>Enoplea</taxon>
        <taxon>Dorylaimia</taxon>
        <taxon>Dioctophymatida</taxon>
        <taxon>Dioctophymatoidea</taxon>
        <taxon>Soboliphymatidae</taxon>
        <taxon>Soboliphyme</taxon>
    </lineage>
</organism>
<name>A0A183JB97_9BILA</name>